<name>A0A2H6NIC1_9SAUR</name>
<evidence type="ECO:0000313" key="2">
    <source>
        <dbReference type="EMBL" id="LAA33040.1"/>
    </source>
</evidence>
<reference evidence="2" key="2">
    <citation type="submission" date="2017-12" db="EMBL/GenBank/DDBJ databases">
        <title>Coralsnake Venomics: Analyses of Venom Gland Transcriptomes and Proteomes of Six Brazilian Taxa.</title>
        <authorList>
            <person name="Aird S.D."/>
            <person name="Jorge da Silva N."/>
            <person name="Qiu L."/>
            <person name="Villar-Briones A."/>
            <person name="Aparecida-Saddi V."/>
            <person name="Campos-Telles M.P."/>
            <person name="Grau M."/>
            <person name="Mikheyev A.S."/>
        </authorList>
    </citation>
    <scope>NUCLEOTIDE SEQUENCE</scope>
    <source>
        <tissue evidence="2">Venom_gland</tissue>
    </source>
</reference>
<sequence>MYKYEETSSFLPKTIYFSLQTSTLNTFPKKKKEKKKNQHEKSMRGQYRKKKLKDAAGIQHTPVDGKLHISFLINLNQFENETSNVGMNCPPRKVYTLCIKPRIY</sequence>
<reference evidence="2" key="1">
    <citation type="submission" date="2017-07" db="EMBL/GenBank/DDBJ databases">
        <authorList>
            <person name="Mikheyev A."/>
            <person name="Grau M."/>
        </authorList>
    </citation>
    <scope>NUCLEOTIDE SEQUENCE</scope>
    <source>
        <tissue evidence="2">Venom_gland</tissue>
    </source>
</reference>
<dbReference type="EMBL" id="IACI01104473">
    <property type="protein sequence ID" value="LAA33040.1"/>
    <property type="molecule type" value="Transcribed_RNA"/>
</dbReference>
<feature type="compositionally biased region" description="Basic residues" evidence="1">
    <location>
        <begin position="28"/>
        <end position="38"/>
    </location>
</feature>
<dbReference type="AlphaFoldDB" id="A0A2H6NIC1"/>
<feature type="region of interest" description="Disordered" evidence="1">
    <location>
        <begin position="27"/>
        <end position="55"/>
    </location>
</feature>
<protein>
    <submittedName>
        <fullName evidence="2">Uncharacterized protein</fullName>
    </submittedName>
</protein>
<organism evidence="2">
    <name type="scientific">Micrurus carvalhoi</name>
    <dbReference type="NCBI Taxonomy" id="3147026"/>
    <lineage>
        <taxon>Eukaryota</taxon>
        <taxon>Metazoa</taxon>
        <taxon>Chordata</taxon>
        <taxon>Craniata</taxon>
        <taxon>Vertebrata</taxon>
        <taxon>Euteleostomi</taxon>
        <taxon>Lepidosauria</taxon>
        <taxon>Squamata</taxon>
        <taxon>Bifurcata</taxon>
        <taxon>Unidentata</taxon>
        <taxon>Episquamata</taxon>
        <taxon>Toxicofera</taxon>
        <taxon>Serpentes</taxon>
        <taxon>Colubroidea</taxon>
        <taxon>Elapidae</taxon>
        <taxon>Elapinae</taxon>
        <taxon>Micrurus</taxon>
    </lineage>
</organism>
<proteinExistence type="predicted"/>
<evidence type="ECO:0000256" key="1">
    <source>
        <dbReference type="SAM" id="MobiDB-lite"/>
    </source>
</evidence>
<accession>A0A2H6NIC1</accession>